<reference evidence="5" key="1">
    <citation type="submission" date="2020-08" db="EMBL/GenBank/DDBJ databases">
        <title>Genome sequencing and assembly of the red palm weevil Rhynchophorus ferrugineus.</title>
        <authorList>
            <person name="Dias G.B."/>
            <person name="Bergman C.M."/>
            <person name="Manee M."/>
        </authorList>
    </citation>
    <scope>NUCLEOTIDE SEQUENCE</scope>
    <source>
        <strain evidence="5">AA-2017</strain>
        <tissue evidence="5">Whole larva</tissue>
    </source>
</reference>
<feature type="region of interest" description="Disordered" evidence="4">
    <location>
        <begin position="82"/>
        <end position="116"/>
    </location>
</feature>
<dbReference type="AlphaFoldDB" id="A0A834MN35"/>
<sequence>MVGGNIVQGRVSRTSRKRLSRKAVLKMLAVMEAGSQGAGPSGGPSPHNDHPIQEFLSSGRTGRRNALPDILGQHAVVTSSDLPARLQALSTKDHTATPSPTSPGGEPQAGPSSTQS</sequence>
<feature type="region of interest" description="Disordered" evidence="4">
    <location>
        <begin position="34"/>
        <end position="67"/>
    </location>
</feature>
<protein>
    <recommendedName>
        <fullName evidence="7">cAMP-dependent protein kinase inhibitor beta</fullName>
    </recommendedName>
</protein>
<dbReference type="InterPro" id="IPR004171">
    <property type="entry name" value="cAMP_dep_PKI"/>
</dbReference>
<dbReference type="Pfam" id="PF02827">
    <property type="entry name" value="PKI"/>
    <property type="match status" value="1"/>
</dbReference>
<dbReference type="EMBL" id="JAACXV010000062">
    <property type="protein sequence ID" value="KAF7285014.1"/>
    <property type="molecule type" value="Genomic_DNA"/>
</dbReference>
<evidence type="ECO:0008006" key="7">
    <source>
        <dbReference type="Google" id="ProtNLM"/>
    </source>
</evidence>
<dbReference type="PANTHER" id="PTHR15416">
    <property type="entry name" value="CAMP-DEPENDENT PROTEIN KINASE INHIBITOR/PKI"/>
    <property type="match status" value="1"/>
</dbReference>
<evidence type="ECO:0000256" key="2">
    <source>
        <dbReference type="ARBA" id="ARBA00006393"/>
    </source>
</evidence>
<gene>
    <name evidence="5" type="ORF">GWI33_012329</name>
</gene>
<dbReference type="Proteomes" id="UP000625711">
    <property type="component" value="Unassembled WGS sequence"/>
</dbReference>
<organism evidence="5 6">
    <name type="scientific">Rhynchophorus ferrugineus</name>
    <name type="common">Red palm weevil</name>
    <name type="synonym">Curculio ferrugineus</name>
    <dbReference type="NCBI Taxonomy" id="354439"/>
    <lineage>
        <taxon>Eukaryota</taxon>
        <taxon>Metazoa</taxon>
        <taxon>Ecdysozoa</taxon>
        <taxon>Arthropoda</taxon>
        <taxon>Hexapoda</taxon>
        <taxon>Insecta</taxon>
        <taxon>Pterygota</taxon>
        <taxon>Neoptera</taxon>
        <taxon>Endopterygota</taxon>
        <taxon>Coleoptera</taxon>
        <taxon>Polyphaga</taxon>
        <taxon>Cucujiformia</taxon>
        <taxon>Curculionidae</taxon>
        <taxon>Dryophthorinae</taxon>
        <taxon>Rhynchophorus</taxon>
    </lineage>
</organism>
<keyword evidence="6" id="KW-1185">Reference proteome</keyword>
<proteinExistence type="inferred from homology"/>
<evidence type="ECO:0000313" key="6">
    <source>
        <dbReference type="Proteomes" id="UP000625711"/>
    </source>
</evidence>
<evidence type="ECO:0000256" key="3">
    <source>
        <dbReference type="ARBA" id="ARBA00023013"/>
    </source>
</evidence>
<comment type="caution">
    <text evidence="5">The sequence shown here is derived from an EMBL/GenBank/DDBJ whole genome shotgun (WGS) entry which is preliminary data.</text>
</comment>
<keyword evidence="3" id="KW-0649">Protein kinase inhibitor</keyword>
<dbReference type="GO" id="GO:0004862">
    <property type="term" value="F:cAMP-dependent protein kinase inhibitor activity"/>
    <property type="evidence" value="ECO:0007669"/>
    <property type="project" value="InterPro"/>
</dbReference>
<name>A0A834MN35_RHYFE</name>
<evidence type="ECO:0000256" key="4">
    <source>
        <dbReference type="SAM" id="MobiDB-lite"/>
    </source>
</evidence>
<accession>A0A834MN35</accession>
<dbReference type="OrthoDB" id="6380180at2759"/>
<comment type="function">
    <text evidence="1">Extremely potent competitive inhibitor of cAMP-dependent protein kinase activity, this protein interacts with the catalytic subunit of the enzyme after the cAMP-induced dissociation of its regulatory chains.</text>
</comment>
<evidence type="ECO:0000256" key="1">
    <source>
        <dbReference type="ARBA" id="ARBA00002844"/>
    </source>
</evidence>
<comment type="similarity">
    <text evidence="2">Belongs to the PKI family.</text>
</comment>
<evidence type="ECO:0000313" key="5">
    <source>
        <dbReference type="EMBL" id="KAF7285014.1"/>
    </source>
</evidence>